<proteinExistence type="predicted"/>
<reference evidence="2" key="1">
    <citation type="journal article" date="2019" name="Curr. Biol.">
        <title>Genome Sequence of Striga asiatica Provides Insight into the Evolution of Plant Parasitism.</title>
        <authorList>
            <person name="Yoshida S."/>
            <person name="Kim S."/>
            <person name="Wafula E.K."/>
            <person name="Tanskanen J."/>
            <person name="Kim Y.M."/>
            <person name="Honaas L."/>
            <person name="Yang Z."/>
            <person name="Spallek T."/>
            <person name="Conn C.E."/>
            <person name="Ichihashi Y."/>
            <person name="Cheong K."/>
            <person name="Cui S."/>
            <person name="Der J.P."/>
            <person name="Gundlach H."/>
            <person name="Jiao Y."/>
            <person name="Hori C."/>
            <person name="Ishida J.K."/>
            <person name="Kasahara H."/>
            <person name="Kiba T."/>
            <person name="Kim M.S."/>
            <person name="Koo N."/>
            <person name="Laohavisit A."/>
            <person name="Lee Y.H."/>
            <person name="Lumba S."/>
            <person name="McCourt P."/>
            <person name="Mortimer J.C."/>
            <person name="Mutuku J.M."/>
            <person name="Nomura T."/>
            <person name="Sasaki-Sekimoto Y."/>
            <person name="Seto Y."/>
            <person name="Wang Y."/>
            <person name="Wakatake T."/>
            <person name="Sakakibara H."/>
            <person name="Demura T."/>
            <person name="Yamaguchi S."/>
            <person name="Yoneyama K."/>
            <person name="Manabe R.I."/>
            <person name="Nelson D.C."/>
            <person name="Schulman A.H."/>
            <person name="Timko M.P."/>
            <person name="dePamphilis C.W."/>
            <person name="Choi D."/>
            <person name="Shirasu K."/>
        </authorList>
    </citation>
    <scope>NUCLEOTIDE SEQUENCE [LARGE SCALE GENOMIC DNA]</scope>
    <source>
        <strain evidence="2">cv. UVA1</strain>
    </source>
</reference>
<sequence>MKLPICYWREVAALGVGLRRRRRVTISEASGRVAGGGRWVDARTRPKQQKFEHLETHDFFVMVVFTQLEAARLEPCGGGIRWLLRKATVSVCVGSEESGGIAHLNGVRVCRRRRCRSGEWRRSCRGERRYCCSGDRRRF</sequence>
<gene>
    <name evidence="1" type="ORF">STAS_32274</name>
</gene>
<comment type="caution">
    <text evidence="1">The sequence shown here is derived from an EMBL/GenBank/DDBJ whole genome shotgun (WGS) entry which is preliminary data.</text>
</comment>
<organism evidence="1 2">
    <name type="scientific">Striga asiatica</name>
    <name type="common">Asiatic witchweed</name>
    <name type="synonym">Buchnera asiatica</name>
    <dbReference type="NCBI Taxonomy" id="4170"/>
    <lineage>
        <taxon>Eukaryota</taxon>
        <taxon>Viridiplantae</taxon>
        <taxon>Streptophyta</taxon>
        <taxon>Embryophyta</taxon>
        <taxon>Tracheophyta</taxon>
        <taxon>Spermatophyta</taxon>
        <taxon>Magnoliopsida</taxon>
        <taxon>eudicotyledons</taxon>
        <taxon>Gunneridae</taxon>
        <taxon>Pentapetalae</taxon>
        <taxon>asterids</taxon>
        <taxon>lamiids</taxon>
        <taxon>Lamiales</taxon>
        <taxon>Orobanchaceae</taxon>
        <taxon>Buchnereae</taxon>
        <taxon>Striga</taxon>
    </lineage>
</organism>
<protein>
    <submittedName>
        <fullName evidence="1">Mannan endo-1,6-alpha-mannosidase DFG5</fullName>
    </submittedName>
</protein>
<evidence type="ECO:0000313" key="2">
    <source>
        <dbReference type="Proteomes" id="UP000325081"/>
    </source>
</evidence>
<evidence type="ECO:0000313" key="1">
    <source>
        <dbReference type="EMBL" id="GER54666.1"/>
    </source>
</evidence>
<dbReference type="Proteomes" id="UP000325081">
    <property type="component" value="Unassembled WGS sequence"/>
</dbReference>
<dbReference type="EMBL" id="BKCP01011403">
    <property type="protein sequence ID" value="GER54666.1"/>
    <property type="molecule type" value="Genomic_DNA"/>
</dbReference>
<dbReference type="AlphaFoldDB" id="A0A5A7RBL4"/>
<keyword evidence="2" id="KW-1185">Reference proteome</keyword>
<accession>A0A5A7RBL4</accession>
<name>A0A5A7RBL4_STRAF</name>